<sequence>MIANFMSAAILAVASILALSNAAVDPIVPVAPTFQFKEFIKGEWDVSVGTGDSSTGVIVEPHSLMKMNITEDGSFLVGETFVNNTDVGVVSDRGSVQIEFFSDDPNSGVFKSAKEGEDIAPAYDFHFDVVPNGVAVSVGEFTFPSGKTATYVFNVVSSQAFQFTTVSKDGKVIVWFANRTVLSVEKTFLSKYGSTMLLVAVFAFNMFMQRKMKKGQTAPVAQPKKEALEERAKAE</sequence>
<evidence type="ECO:0008006" key="4">
    <source>
        <dbReference type="Google" id="ProtNLM"/>
    </source>
</evidence>
<proteinExistence type="predicted"/>
<accession>A0A0H5R439</accession>
<dbReference type="AlphaFoldDB" id="A0A0H5R439"/>
<feature type="chain" id="PRO_5005223783" description="Signal sequence receptor subunit alpha" evidence="2">
    <location>
        <begin position="23"/>
        <end position="235"/>
    </location>
</feature>
<protein>
    <recommendedName>
        <fullName evidence="4">Signal sequence receptor subunit alpha</fullName>
    </recommendedName>
</protein>
<organism evidence="3">
    <name type="scientific">Spongospora subterranea</name>
    <dbReference type="NCBI Taxonomy" id="70186"/>
    <lineage>
        <taxon>Eukaryota</taxon>
        <taxon>Sar</taxon>
        <taxon>Rhizaria</taxon>
        <taxon>Endomyxa</taxon>
        <taxon>Phytomyxea</taxon>
        <taxon>Plasmodiophorida</taxon>
        <taxon>Plasmodiophoridae</taxon>
        <taxon>Spongospora</taxon>
    </lineage>
</organism>
<evidence type="ECO:0000313" key="3">
    <source>
        <dbReference type="EMBL" id="CRZ08908.1"/>
    </source>
</evidence>
<dbReference type="EMBL" id="HACM01008466">
    <property type="protein sequence ID" value="CRZ08908.1"/>
    <property type="molecule type" value="Transcribed_RNA"/>
</dbReference>
<name>A0A0H5R439_9EUKA</name>
<feature type="signal peptide" evidence="2">
    <location>
        <begin position="1"/>
        <end position="22"/>
    </location>
</feature>
<reference evidence="3" key="1">
    <citation type="submission" date="2015-04" db="EMBL/GenBank/DDBJ databases">
        <title>The genome sequence of the plant pathogenic Rhizarian Plasmodiophora brassicae reveals insights in its biotrophic life cycle and the origin of chitin synthesis.</title>
        <authorList>
            <person name="Schwelm A."/>
            <person name="Fogelqvist J."/>
            <person name="Knaust A."/>
            <person name="Julke S."/>
            <person name="Lilja T."/>
            <person name="Dhandapani V."/>
            <person name="Bonilla-Rosso G."/>
            <person name="Karlsson M."/>
            <person name="Shevchenko A."/>
            <person name="Choi S.R."/>
            <person name="Kim H.G."/>
            <person name="Park J.Y."/>
            <person name="Lim Y.P."/>
            <person name="Ludwig-Muller J."/>
            <person name="Dixelius C."/>
        </authorList>
    </citation>
    <scope>NUCLEOTIDE SEQUENCE</scope>
    <source>
        <tissue evidence="3">Potato root galls</tissue>
    </source>
</reference>
<evidence type="ECO:0000256" key="1">
    <source>
        <dbReference type="SAM" id="MobiDB-lite"/>
    </source>
</evidence>
<feature type="region of interest" description="Disordered" evidence="1">
    <location>
        <begin position="215"/>
        <end position="235"/>
    </location>
</feature>
<evidence type="ECO:0000256" key="2">
    <source>
        <dbReference type="SAM" id="SignalP"/>
    </source>
</evidence>
<keyword evidence="2" id="KW-0732">Signal</keyword>
<feature type="compositionally biased region" description="Basic and acidic residues" evidence="1">
    <location>
        <begin position="223"/>
        <end position="235"/>
    </location>
</feature>